<dbReference type="InterPro" id="IPR036695">
    <property type="entry name" value="Arg-tRNA-synth_N_sf"/>
</dbReference>
<name>A0A1I4YD71_9GAMM</name>
<keyword evidence="4 11" id="KW-0963">Cytoplasm</keyword>
<dbReference type="HAMAP" id="MF_00123">
    <property type="entry name" value="Arg_tRNA_synth"/>
    <property type="match status" value="1"/>
</dbReference>
<evidence type="ECO:0000256" key="7">
    <source>
        <dbReference type="ARBA" id="ARBA00022840"/>
    </source>
</evidence>
<dbReference type="OrthoDB" id="9803211at2"/>
<dbReference type="InterPro" id="IPR035684">
    <property type="entry name" value="ArgRS_core"/>
</dbReference>
<evidence type="ECO:0000313" key="15">
    <source>
        <dbReference type="EMBL" id="SFN35995.1"/>
    </source>
</evidence>
<keyword evidence="8 11" id="KW-0648">Protein biosynthesis</keyword>
<evidence type="ECO:0000259" key="14">
    <source>
        <dbReference type="SMART" id="SM01016"/>
    </source>
</evidence>
<proteinExistence type="inferred from homology"/>
<dbReference type="InterPro" id="IPR009080">
    <property type="entry name" value="tRNAsynth_Ia_anticodon-bd"/>
</dbReference>
<comment type="subcellular location">
    <subcellularLocation>
        <location evidence="1 11">Cytoplasm</location>
    </subcellularLocation>
</comment>
<dbReference type="GO" id="GO:0005737">
    <property type="term" value="C:cytoplasm"/>
    <property type="evidence" value="ECO:0007669"/>
    <property type="project" value="UniProtKB-SubCell"/>
</dbReference>
<dbReference type="InterPro" id="IPR001278">
    <property type="entry name" value="Arg-tRNA-ligase"/>
</dbReference>
<organism evidence="15 16">
    <name type="scientific">Xenorhabdus japonica</name>
    <dbReference type="NCBI Taxonomy" id="53341"/>
    <lineage>
        <taxon>Bacteria</taxon>
        <taxon>Pseudomonadati</taxon>
        <taxon>Pseudomonadota</taxon>
        <taxon>Gammaproteobacteria</taxon>
        <taxon>Enterobacterales</taxon>
        <taxon>Morganellaceae</taxon>
        <taxon>Xenorhabdus</taxon>
    </lineage>
</organism>
<evidence type="ECO:0000256" key="6">
    <source>
        <dbReference type="ARBA" id="ARBA00022741"/>
    </source>
</evidence>
<dbReference type="SUPFAM" id="SSF47323">
    <property type="entry name" value="Anticodon-binding domain of a subclass of class I aminoacyl-tRNA synthetases"/>
    <property type="match status" value="1"/>
</dbReference>
<dbReference type="Pfam" id="PF05746">
    <property type="entry name" value="DALR_1"/>
    <property type="match status" value="1"/>
</dbReference>
<dbReference type="GO" id="GO:0004814">
    <property type="term" value="F:arginine-tRNA ligase activity"/>
    <property type="evidence" value="ECO:0007669"/>
    <property type="project" value="UniProtKB-UniRule"/>
</dbReference>
<dbReference type="AlphaFoldDB" id="A0A1I4YD71"/>
<evidence type="ECO:0000256" key="12">
    <source>
        <dbReference type="RuleBase" id="RU363038"/>
    </source>
</evidence>
<evidence type="ECO:0000256" key="10">
    <source>
        <dbReference type="ARBA" id="ARBA00049339"/>
    </source>
</evidence>
<feature type="domain" description="Arginyl tRNA synthetase N-terminal" evidence="14">
    <location>
        <begin position="5"/>
        <end position="87"/>
    </location>
</feature>
<dbReference type="EMBL" id="FOVO01000001">
    <property type="protein sequence ID" value="SFN35995.1"/>
    <property type="molecule type" value="Genomic_DNA"/>
</dbReference>
<dbReference type="GO" id="GO:0006420">
    <property type="term" value="P:arginyl-tRNA aminoacylation"/>
    <property type="evidence" value="ECO:0007669"/>
    <property type="project" value="UniProtKB-UniRule"/>
</dbReference>
<dbReference type="Proteomes" id="UP000199011">
    <property type="component" value="Unassembled WGS sequence"/>
</dbReference>
<keyword evidence="16" id="KW-1185">Reference proteome</keyword>
<comment type="similarity">
    <text evidence="2 11 12">Belongs to the class-I aminoacyl-tRNA synthetase family.</text>
</comment>
<dbReference type="CDD" id="cd07956">
    <property type="entry name" value="Anticodon_Ia_Arg"/>
    <property type="match status" value="1"/>
</dbReference>
<gene>
    <name evidence="11" type="primary">argS</name>
    <name evidence="15" type="ORF">SAMN05421579_101186</name>
</gene>
<evidence type="ECO:0000256" key="2">
    <source>
        <dbReference type="ARBA" id="ARBA00005594"/>
    </source>
</evidence>
<reference evidence="16" key="1">
    <citation type="submission" date="2016-10" db="EMBL/GenBank/DDBJ databases">
        <authorList>
            <person name="Varghese N."/>
            <person name="Submissions S."/>
        </authorList>
    </citation>
    <scope>NUCLEOTIDE SEQUENCE [LARGE SCALE GENOMIC DNA]</scope>
    <source>
        <strain evidence="16">DSM 16522</strain>
    </source>
</reference>
<feature type="short sequence motif" description="'HIGH' region" evidence="11">
    <location>
        <begin position="123"/>
        <end position="133"/>
    </location>
</feature>
<dbReference type="PRINTS" id="PR01038">
    <property type="entry name" value="TRNASYNTHARG"/>
</dbReference>
<keyword evidence="6 11" id="KW-0547">Nucleotide-binding</keyword>
<dbReference type="SMART" id="SM00836">
    <property type="entry name" value="DALR_1"/>
    <property type="match status" value="1"/>
</dbReference>
<evidence type="ECO:0000256" key="5">
    <source>
        <dbReference type="ARBA" id="ARBA00022598"/>
    </source>
</evidence>
<dbReference type="SUPFAM" id="SSF55190">
    <property type="entry name" value="Arginyl-tRNA synthetase (ArgRS), N-terminal 'additional' domain"/>
    <property type="match status" value="1"/>
</dbReference>
<dbReference type="InterPro" id="IPR005148">
    <property type="entry name" value="Arg-tRNA-synth_N"/>
</dbReference>
<evidence type="ECO:0000256" key="1">
    <source>
        <dbReference type="ARBA" id="ARBA00004496"/>
    </source>
</evidence>
<evidence type="ECO:0000256" key="8">
    <source>
        <dbReference type="ARBA" id="ARBA00022917"/>
    </source>
</evidence>
<dbReference type="STRING" id="53341.SAMN05421579_101186"/>
<dbReference type="FunFam" id="3.40.50.620:FF:000030">
    <property type="entry name" value="Arginine--tRNA ligase"/>
    <property type="match status" value="1"/>
</dbReference>
<dbReference type="InterPro" id="IPR008909">
    <property type="entry name" value="DALR_anticod-bd"/>
</dbReference>
<dbReference type="Gene3D" id="3.40.50.620">
    <property type="entry name" value="HUPs"/>
    <property type="match status" value="1"/>
</dbReference>
<sequence length="580" mass="65566">MNLLNFLASKAQDAIISSGLPKDINPATTKSTRSQFGDYQLNGAMAAGKKLNINPREIANKIVENLDLDEIAEKIEIAGPGFINIHLKPEYLAKRLVESYSDAKLGISQLKYPKNVVVDYSSPNLAKELHVGHIRSTVIGDAIARCLEFRGINVIRQNHVGDWGTQFGMLLAYFDDLLLSGNGDTKVALQDLENFYRDAKQRFDKDETFANKSRDYVVKLQNGDKHCSKLWHNFIQISIEHTQNVYKKLNTTLRPEHIKAESAYNDMLPGVITRLKELNIAVEEQGAQVVFIDELANKTGEPSIFIVQKSNGGYLYSTTDLAACDYRSHELKADRIMIFVDSRQKLHFEQVEITARKAGLLAKNVALDICTFGNILDENGKPFKTRSGETIKLSELLNEAVERAKIKLLARGNNWPEDEMDNIAEKIGIGAVKYAELSKNRINDYIFSWDDMLSFEGSTAPYLQYAYSRIQSILRKASSKNDLQSINFILQEEKERAIAIKLLQFEEVLDTLIQDATPHILCNYLYELSCLYMRFYEECPILKNDVAEEIKTSRLLLSNLTGKTLAKGLNLLGIEVMDRM</sequence>
<evidence type="ECO:0000256" key="9">
    <source>
        <dbReference type="ARBA" id="ARBA00023146"/>
    </source>
</evidence>
<evidence type="ECO:0000256" key="3">
    <source>
        <dbReference type="ARBA" id="ARBA00011245"/>
    </source>
</evidence>
<protein>
    <recommendedName>
        <fullName evidence="11">Arginine--tRNA ligase</fullName>
        <ecNumber evidence="11">6.1.1.19</ecNumber>
    </recommendedName>
    <alternativeName>
        <fullName evidence="11">Arginyl-tRNA synthetase</fullName>
        <shortName evidence="11">ArgRS</shortName>
    </alternativeName>
</protein>
<evidence type="ECO:0000313" key="16">
    <source>
        <dbReference type="Proteomes" id="UP000199011"/>
    </source>
</evidence>
<dbReference type="SMART" id="SM01016">
    <property type="entry name" value="Arg_tRNA_synt_N"/>
    <property type="match status" value="1"/>
</dbReference>
<dbReference type="PANTHER" id="PTHR11956:SF5">
    <property type="entry name" value="ARGININE--TRNA LIGASE, CYTOPLASMIC"/>
    <property type="match status" value="1"/>
</dbReference>
<dbReference type="Gene3D" id="3.30.1360.70">
    <property type="entry name" value="Arginyl tRNA synthetase N-terminal domain"/>
    <property type="match status" value="1"/>
</dbReference>
<dbReference type="EC" id="6.1.1.19" evidence="11"/>
<comment type="catalytic activity">
    <reaction evidence="10 11">
        <text>tRNA(Arg) + L-arginine + ATP = L-arginyl-tRNA(Arg) + AMP + diphosphate</text>
        <dbReference type="Rhea" id="RHEA:20301"/>
        <dbReference type="Rhea" id="RHEA-COMP:9658"/>
        <dbReference type="Rhea" id="RHEA-COMP:9673"/>
        <dbReference type="ChEBI" id="CHEBI:30616"/>
        <dbReference type="ChEBI" id="CHEBI:32682"/>
        <dbReference type="ChEBI" id="CHEBI:33019"/>
        <dbReference type="ChEBI" id="CHEBI:78442"/>
        <dbReference type="ChEBI" id="CHEBI:78513"/>
        <dbReference type="ChEBI" id="CHEBI:456215"/>
        <dbReference type="EC" id="6.1.1.19"/>
    </reaction>
</comment>
<dbReference type="NCBIfam" id="TIGR00456">
    <property type="entry name" value="argS"/>
    <property type="match status" value="1"/>
</dbReference>
<evidence type="ECO:0000256" key="4">
    <source>
        <dbReference type="ARBA" id="ARBA00022490"/>
    </source>
</evidence>
<dbReference type="FunFam" id="1.10.730.10:FF:000006">
    <property type="entry name" value="Arginyl-tRNA synthetase 2, mitochondrial"/>
    <property type="match status" value="1"/>
</dbReference>
<keyword evidence="5 11" id="KW-0436">Ligase</keyword>
<dbReference type="SUPFAM" id="SSF52374">
    <property type="entry name" value="Nucleotidylyl transferase"/>
    <property type="match status" value="1"/>
</dbReference>
<comment type="subunit">
    <text evidence="3 11">Monomer.</text>
</comment>
<feature type="domain" description="DALR anticodon binding" evidence="13">
    <location>
        <begin position="463"/>
        <end position="580"/>
    </location>
</feature>
<dbReference type="PROSITE" id="PS00178">
    <property type="entry name" value="AA_TRNA_LIGASE_I"/>
    <property type="match status" value="1"/>
</dbReference>
<dbReference type="RefSeq" id="WP_092516971.1">
    <property type="nucleotide sequence ID" value="NZ_CAWRAH010000084.1"/>
</dbReference>
<dbReference type="PANTHER" id="PTHR11956">
    <property type="entry name" value="ARGINYL-TRNA SYNTHETASE"/>
    <property type="match status" value="1"/>
</dbReference>
<dbReference type="InterPro" id="IPR001412">
    <property type="entry name" value="aa-tRNA-synth_I_CS"/>
</dbReference>
<dbReference type="Gene3D" id="1.10.730.10">
    <property type="entry name" value="Isoleucyl-tRNA Synthetase, Domain 1"/>
    <property type="match status" value="1"/>
</dbReference>
<dbReference type="Pfam" id="PF00750">
    <property type="entry name" value="tRNA-synt_1d"/>
    <property type="match status" value="1"/>
</dbReference>
<keyword evidence="7 11" id="KW-0067">ATP-binding</keyword>
<dbReference type="InterPro" id="IPR014729">
    <property type="entry name" value="Rossmann-like_a/b/a_fold"/>
</dbReference>
<keyword evidence="9 11" id="KW-0030">Aminoacyl-tRNA synthetase</keyword>
<evidence type="ECO:0000256" key="11">
    <source>
        <dbReference type="HAMAP-Rule" id="MF_00123"/>
    </source>
</evidence>
<dbReference type="Pfam" id="PF03485">
    <property type="entry name" value="Arg_tRNA_synt_N"/>
    <property type="match status" value="1"/>
</dbReference>
<accession>A0A1I4YD71</accession>
<evidence type="ECO:0000259" key="13">
    <source>
        <dbReference type="SMART" id="SM00836"/>
    </source>
</evidence>
<dbReference type="GO" id="GO:0005524">
    <property type="term" value="F:ATP binding"/>
    <property type="evidence" value="ECO:0007669"/>
    <property type="project" value="UniProtKB-UniRule"/>
</dbReference>